<protein>
    <recommendedName>
        <fullName evidence="8">Cytochrome C oxidase subunit IV</fullName>
    </recommendedName>
</protein>
<evidence type="ECO:0000256" key="6">
    <source>
        <dbReference type="SAM" id="Phobius"/>
    </source>
</evidence>
<evidence type="ECO:0000256" key="1">
    <source>
        <dbReference type="ARBA" id="ARBA00004651"/>
    </source>
</evidence>
<accession>A0A381RYF0</accession>
<feature type="transmembrane region" description="Helical" evidence="6">
    <location>
        <begin position="45"/>
        <end position="65"/>
    </location>
</feature>
<gene>
    <name evidence="7" type="ORF">METZ01_LOCUS49726</name>
</gene>
<reference evidence="7" key="1">
    <citation type="submission" date="2018-05" db="EMBL/GenBank/DDBJ databases">
        <authorList>
            <person name="Lanie J.A."/>
            <person name="Ng W.-L."/>
            <person name="Kazmierczak K.M."/>
            <person name="Andrzejewski T.M."/>
            <person name="Davidsen T.M."/>
            <person name="Wayne K.J."/>
            <person name="Tettelin H."/>
            <person name="Glass J.I."/>
            <person name="Rusch D."/>
            <person name="Podicherti R."/>
            <person name="Tsui H.-C.T."/>
            <person name="Winkler M.E."/>
        </authorList>
    </citation>
    <scope>NUCLEOTIDE SEQUENCE</scope>
</reference>
<dbReference type="GO" id="GO:0005886">
    <property type="term" value="C:plasma membrane"/>
    <property type="evidence" value="ECO:0007669"/>
    <property type="project" value="UniProtKB-SubCell"/>
</dbReference>
<evidence type="ECO:0008006" key="8">
    <source>
        <dbReference type="Google" id="ProtNLM"/>
    </source>
</evidence>
<organism evidence="7">
    <name type="scientific">marine metagenome</name>
    <dbReference type="NCBI Taxonomy" id="408172"/>
    <lineage>
        <taxon>unclassified sequences</taxon>
        <taxon>metagenomes</taxon>
        <taxon>ecological metagenomes</taxon>
    </lineage>
</organism>
<evidence type="ECO:0000256" key="5">
    <source>
        <dbReference type="ARBA" id="ARBA00023136"/>
    </source>
</evidence>
<dbReference type="InterPro" id="IPR011743">
    <property type="entry name" value="Caa3_sub_IV"/>
</dbReference>
<keyword evidence="2" id="KW-1003">Cell membrane</keyword>
<proteinExistence type="predicted"/>
<keyword evidence="5 6" id="KW-0472">Membrane</keyword>
<dbReference type="NCBIfam" id="TIGR02229">
    <property type="entry name" value="caa3_sub_IV"/>
    <property type="match status" value="1"/>
</dbReference>
<feature type="transmembrane region" description="Helical" evidence="6">
    <location>
        <begin position="20"/>
        <end position="39"/>
    </location>
</feature>
<evidence type="ECO:0000256" key="4">
    <source>
        <dbReference type="ARBA" id="ARBA00022989"/>
    </source>
</evidence>
<dbReference type="AlphaFoldDB" id="A0A381RYF0"/>
<comment type="subcellular location">
    <subcellularLocation>
        <location evidence="1">Cell membrane</location>
        <topology evidence="1">Multi-pass membrane protein</topology>
    </subcellularLocation>
</comment>
<keyword evidence="3 6" id="KW-0812">Transmembrane</keyword>
<dbReference type="InterPro" id="IPR005171">
    <property type="entry name" value="Cyt_c_oxidase_su4_prok"/>
</dbReference>
<evidence type="ECO:0000256" key="2">
    <source>
        <dbReference type="ARBA" id="ARBA00022475"/>
    </source>
</evidence>
<dbReference type="Pfam" id="PF03626">
    <property type="entry name" value="COX4_pro"/>
    <property type="match status" value="1"/>
</dbReference>
<sequence>MSQELSAEEHTGHPTAGQYFRIAVILCAITAVEIGIFYLEVIGHWMIPILFILSASKFALVAMYYMHLKFDHNLFSYMFVGGFILAACVISFLILLFGVYS</sequence>
<dbReference type="EMBL" id="UINC01002456">
    <property type="protein sequence ID" value="SUZ96872.1"/>
    <property type="molecule type" value="Genomic_DNA"/>
</dbReference>
<name>A0A381RYF0_9ZZZZ</name>
<keyword evidence="4 6" id="KW-1133">Transmembrane helix</keyword>
<feature type="transmembrane region" description="Helical" evidence="6">
    <location>
        <begin position="77"/>
        <end position="100"/>
    </location>
</feature>
<evidence type="ECO:0000313" key="7">
    <source>
        <dbReference type="EMBL" id="SUZ96872.1"/>
    </source>
</evidence>
<evidence type="ECO:0000256" key="3">
    <source>
        <dbReference type="ARBA" id="ARBA00022692"/>
    </source>
</evidence>